<name>A0A975BCT3_9BACT</name>
<reference evidence="2" key="1">
    <citation type="journal article" date="2021" name="Microb. Physiol.">
        <title>Proteogenomic Insights into the Physiology of Marine, Sulfate-Reducing, Filamentous Desulfonema limicola and Desulfonema magnum.</title>
        <authorList>
            <person name="Schnaars V."/>
            <person name="Wohlbrand L."/>
            <person name="Scheve S."/>
            <person name="Hinrichs C."/>
            <person name="Reinhardt R."/>
            <person name="Rabus R."/>
        </authorList>
    </citation>
    <scope>NUCLEOTIDE SEQUENCE</scope>
    <source>
        <strain evidence="2">5ac10</strain>
    </source>
</reference>
<evidence type="ECO:0000313" key="2">
    <source>
        <dbReference type="EMBL" id="QTA82988.1"/>
    </source>
</evidence>
<sequence>MPIQHKIYPEARRRMIDIWHYTDKKWGEQQADKYIRGIYNAIEKASESKYLWRKVEHEEIKGIFYIIYQYHHIFFRELSEGRLGVVNVLHSRMDIPSRLKESIE</sequence>
<organism evidence="2 3">
    <name type="scientific">Desulfonema limicola</name>
    <dbReference type="NCBI Taxonomy" id="45656"/>
    <lineage>
        <taxon>Bacteria</taxon>
        <taxon>Pseudomonadati</taxon>
        <taxon>Thermodesulfobacteriota</taxon>
        <taxon>Desulfobacteria</taxon>
        <taxon>Desulfobacterales</taxon>
        <taxon>Desulfococcaceae</taxon>
        <taxon>Desulfonema</taxon>
    </lineage>
</organism>
<gene>
    <name evidence="2" type="ORF">dnl_53810</name>
</gene>
<dbReference type="Proteomes" id="UP000663720">
    <property type="component" value="Chromosome"/>
</dbReference>
<dbReference type="AlphaFoldDB" id="A0A975BCT3"/>
<dbReference type="InterPro" id="IPR035093">
    <property type="entry name" value="RelE/ParE_toxin_dom_sf"/>
</dbReference>
<protein>
    <submittedName>
        <fullName evidence="2">Toxin-antitoxin system, toxin component, RelE/ParE-like</fullName>
    </submittedName>
</protein>
<dbReference type="Pfam" id="PF05016">
    <property type="entry name" value="ParE_toxin"/>
    <property type="match status" value="1"/>
</dbReference>
<keyword evidence="1" id="KW-1277">Toxin-antitoxin system</keyword>
<evidence type="ECO:0000256" key="1">
    <source>
        <dbReference type="ARBA" id="ARBA00022649"/>
    </source>
</evidence>
<evidence type="ECO:0000313" key="3">
    <source>
        <dbReference type="Proteomes" id="UP000663720"/>
    </source>
</evidence>
<dbReference type="KEGG" id="dli:dnl_53810"/>
<dbReference type="Gene3D" id="3.30.2310.20">
    <property type="entry name" value="RelE-like"/>
    <property type="match status" value="1"/>
</dbReference>
<dbReference type="InterPro" id="IPR007712">
    <property type="entry name" value="RelE/ParE_toxin"/>
</dbReference>
<proteinExistence type="predicted"/>
<accession>A0A975BCT3</accession>
<dbReference type="EMBL" id="CP061799">
    <property type="protein sequence ID" value="QTA82988.1"/>
    <property type="molecule type" value="Genomic_DNA"/>
</dbReference>
<keyword evidence="3" id="KW-1185">Reference proteome</keyword>
<dbReference type="RefSeq" id="WP_207688843.1">
    <property type="nucleotide sequence ID" value="NZ_CP061799.1"/>
</dbReference>